<organism evidence="1 2">
    <name type="scientific">Albugo candida</name>
    <dbReference type="NCBI Taxonomy" id="65357"/>
    <lineage>
        <taxon>Eukaryota</taxon>
        <taxon>Sar</taxon>
        <taxon>Stramenopiles</taxon>
        <taxon>Oomycota</taxon>
        <taxon>Peronosporomycetes</taxon>
        <taxon>Albuginales</taxon>
        <taxon>Albuginaceae</taxon>
        <taxon>Albugo</taxon>
    </lineage>
</organism>
<evidence type="ECO:0000313" key="2">
    <source>
        <dbReference type="Proteomes" id="UP000053237"/>
    </source>
</evidence>
<dbReference type="Proteomes" id="UP000053237">
    <property type="component" value="Unassembled WGS sequence"/>
</dbReference>
<keyword evidence="2" id="KW-1185">Reference proteome</keyword>
<gene>
    <name evidence="1" type="ORF">BN9_121030</name>
</gene>
<dbReference type="InParanoid" id="A0A024FUY1"/>
<reference evidence="1 2" key="1">
    <citation type="submission" date="2012-05" db="EMBL/GenBank/DDBJ databases">
        <title>Recombination and specialization in a pathogen metapopulation.</title>
        <authorList>
            <person name="Gardiner A."/>
            <person name="Kemen E."/>
            <person name="Schultz-Larsen T."/>
            <person name="MacLean D."/>
            <person name="Van Oosterhout C."/>
            <person name="Jones J.D.G."/>
        </authorList>
    </citation>
    <scope>NUCLEOTIDE SEQUENCE [LARGE SCALE GENOMIC DNA]</scope>
    <source>
        <strain evidence="1 2">Ac Nc2</strain>
    </source>
</reference>
<protein>
    <submittedName>
        <fullName evidence="1">Uncharacterized protein</fullName>
    </submittedName>
</protein>
<proteinExistence type="predicted"/>
<evidence type="ECO:0000313" key="1">
    <source>
        <dbReference type="EMBL" id="CCI10953.1"/>
    </source>
</evidence>
<accession>A0A024FUY1</accession>
<dbReference type="EMBL" id="CAIX01000477">
    <property type="protein sequence ID" value="CCI10953.1"/>
    <property type="molecule type" value="Genomic_DNA"/>
</dbReference>
<sequence length="104" mass="11832">MSWDLRLTGAACFLISRSANWFSFSKEYTSTLTWLIAIYSPSWNVNKKGACHFRSYRLERMLDRAHGSTLNIVALLMPLFELLPNNSIDSLLSANSTTNQRNPS</sequence>
<comment type="caution">
    <text evidence="1">The sequence shown here is derived from an EMBL/GenBank/DDBJ whole genome shotgun (WGS) entry which is preliminary data.</text>
</comment>
<dbReference type="AlphaFoldDB" id="A0A024FUY1"/>
<name>A0A024FUY1_9STRA</name>